<comment type="subcellular location">
    <subcellularLocation>
        <location evidence="1">Cytoplasm</location>
    </subcellularLocation>
</comment>
<proteinExistence type="inferred from homology"/>
<protein>
    <submittedName>
        <fullName evidence="5">ESX secretion-associated protein EspG</fullName>
    </submittedName>
</protein>
<keyword evidence="4" id="KW-0143">Chaperone</keyword>
<evidence type="ECO:0000256" key="2">
    <source>
        <dbReference type="ARBA" id="ARBA00006411"/>
    </source>
</evidence>
<sequence>MEYSKVWEFTGLEFEVLWRQLGRDRLPYPLRYRPTADTQDELDHLRRAAAESWLPRVTETLYRHLTVLAEPDIRIEVSGFVGREDTVAVRMHGAIRGGTGTLAIQMPGPDVDSGGDVLLHGVAPAQLPEAIASALPAMPAGSRAPVTFRRTDLKPGGGPLLVSAGATGLREEALALLRRPRTGIGEITAFAGISYDSRPTTDGVGLHWLDFGGDGRYALRDATDIVVSPASVPQLAAEISKLLGTIRARETAY</sequence>
<reference evidence="5 6" key="1">
    <citation type="submission" date="2018-11" db="EMBL/GenBank/DDBJ databases">
        <title>Rhodococcus spongicola sp. nov. and Rhodococcus xishaensis sp. nov. from marine sponges.</title>
        <authorList>
            <person name="Li L."/>
            <person name="Lin H.W."/>
        </authorList>
    </citation>
    <scope>NUCLEOTIDE SEQUENCE [LARGE SCALE GENOMIC DNA]</scope>
    <source>
        <strain evidence="5 6">LHW51113</strain>
    </source>
</reference>
<dbReference type="EMBL" id="RKLO01000005">
    <property type="protein sequence ID" value="RVW01198.1"/>
    <property type="molecule type" value="Genomic_DNA"/>
</dbReference>
<keyword evidence="6" id="KW-1185">Reference proteome</keyword>
<accession>A0A438AQH8</accession>
<comment type="similarity">
    <text evidence="2">Belongs to the EspG family.</text>
</comment>
<evidence type="ECO:0000256" key="1">
    <source>
        <dbReference type="ARBA" id="ARBA00004496"/>
    </source>
</evidence>
<name>A0A438AQH8_9NOCA</name>
<organism evidence="5 6">
    <name type="scientific">Rhodococcus xishaensis</name>
    <dbReference type="NCBI Taxonomy" id="2487364"/>
    <lineage>
        <taxon>Bacteria</taxon>
        <taxon>Bacillati</taxon>
        <taxon>Actinomycetota</taxon>
        <taxon>Actinomycetes</taxon>
        <taxon>Mycobacteriales</taxon>
        <taxon>Nocardiaceae</taxon>
        <taxon>Rhodococcus</taxon>
    </lineage>
</organism>
<evidence type="ECO:0000313" key="6">
    <source>
        <dbReference type="Proteomes" id="UP000283479"/>
    </source>
</evidence>
<evidence type="ECO:0000313" key="5">
    <source>
        <dbReference type="EMBL" id="RVW01198.1"/>
    </source>
</evidence>
<dbReference type="OrthoDB" id="4532341at2"/>
<dbReference type="AlphaFoldDB" id="A0A438AQH8"/>
<dbReference type="InterPro" id="IPR025734">
    <property type="entry name" value="EspG"/>
</dbReference>
<keyword evidence="3" id="KW-0963">Cytoplasm</keyword>
<evidence type="ECO:0000256" key="4">
    <source>
        <dbReference type="ARBA" id="ARBA00023186"/>
    </source>
</evidence>
<dbReference type="RefSeq" id="WP_127955084.1">
    <property type="nucleotide sequence ID" value="NZ_RKLO01000005.1"/>
</dbReference>
<comment type="caution">
    <text evidence="5">The sequence shown here is derived from an EMBL/GenBank/DDBJ whole genome shotgun (WGS) entry which is preliminary data.</text>
</comment>
<gene>
    <name evidence="5" type="ORF">EGT50_13175</name>
</gene>
<dbReference type="Pfam" id="PF14011">
    <property type="entry name" value="ESX-1_EspG"/>
    <property type="match status" value="1"/>
</dbReference>
<evidence type="ECO:0000256" key="3">
    <source>
        <dbReference type="ARBA" id="ARBA00022490"/>
    </source>
</evidence>
<dbReference type="Proteomes" id="UP000283479">
    <property type="component" value="Unassembled WGS sequence"/>
</dbReference>